<evidence type="ECO:0000313" key="6">
    <source>
        <dbReference type="Proteomes" id="UP000288716"/>
    </source>
</evidence>
<dbReference type="PANTHER" id="PTHR24652">
    <property type="entry name" value="LOW-DENSITY LIPOPROTEIN RECEPTOR CLASS A DOMAIN-CONTAINING PROTEIN 2"/>
    <property type="match status" value="1"/>
</dbReference>
<dbReference type="AlphaFoldDB" id="A0A443SFJ4"/>
<proteinExistence type="predicted"/>
<keyword evidence="2" id="KW-0325">Glycoprotein</keyword>
<evidence type="ECO:0000256" key="1">
    <source>
        <dbReference type="ARBA" id="ARBA00023157"/>
    </source>
</evidence>
<accession>A0A443SFJ4</accession>
<keyword evidence="4" id="KW-0472">Membrane</keyword>
<keyword evidence="1 3" id="KW-1015">Disulfide bond</keyword>
<evidence type="ECO:0000256" key="2">
    <source>
        <dbReference type="ARBA" id="ARBA00023180"/>
    </source>
</evidence>
<dbReference type="EMBL" id="NCKV01002920">
    <property type="protein sequence ID" value="RWS26262.1"/>
    <property type="molecule type" value="Genomic_DNA"/>
</dbReference>
<dbReference type="STRING" id="299467.A0A443SFJ4"/>
<dbReference type="PROSITE" id="PS50068">
    <property type="entry name" value="LDLRA_2"/>
    <property type="match status" value="1"/>
</dbReference>
<comment type="caution">
    <text evidence="5">The sequence shown here is derived from an EMBL/GenBank/DDBJ whole genome shotgun (WGS) entry which is preliminary data.</text>
</comment>
<dbReference type="Proteomes" id="UP000288716">
    <property type="component" value="Unassembled WGS sequence"/>
</dbReference>
<dbReference type="PROSITE" id="PS01209">
    <property type="entry name" value="LDLRA_1"/>
    <property type="match status" value="1"/>
</dbReference>
<keyword evidence="4" id="KW-0812">Transmembrane</keyword>
<dbReference type="Pfam" id="PF00057">
    <property type="entry name" value="Ldl_recept_a"/>
    <property type="match status" value="1"/>
</dbReference>
<dbReference type="SUPFAM" id="SSF57424">
    <property type="entry name" value="LDL receptor-like module"/>
    <property type="match status" value="1"/>
</dbReference>
<keyword evidence="6" id="KW-1185">Reference proteome</keyword>
<evidence type="ECO:0000256" key="4">
    <source>
        <dbReference type="SAM" id="Phobius"/>
    </source>
</evidence>
<dbReference type="SMART" id="SM00192">
    <property type="entry name" value="LDLa"/>
    <property type="match status" value="1"/>
</dbReference>
<comment type="caution">
    <text evidence="3">Lacks conserved residue(s) required for the propagation of feature annotation.</text>
</comment>
<name>A0A443SFJ4_9ACAR</name>
<dbReference type="InterPro" id="IPR042333">
    <property type="entry name" value="LRAD2/Mig-13-like"/>
</dbReference>
<feature type="disulfide bond" evidence="3">
    <location>
        <begin position="171"/>
        <end position="186"/>
    </location>
</feature>
<keyword evidence="4" id="KW-1133">Transmembrane helix</keyword>
<feature type="transmembrane region" description="Helical" evidence="4">
    <location>
        <begin position="211"/>
        <end position="232"/>
    </location>
</feature>
<organism evidence="5 6">
    <name type="scientific">Leptotrombidium deliense</name>
    <dbReference type="NCBI Taxonomy" id="299467"/>
    <lineage>
        <taxon>Eukaryota</taxon>
        <taxon>Metazoa</taxon>
        <taxon>Ecdysozoa</taxon>
        <taxon>Arthropoda</taxon>
        <taxon>Chelicerata</taxon>
        <taxon>Arachnida</taxon>
        <taxon>Acari</taxon>
        <taxon>Acariformes</taxon>
        <taxon>Trombidiformes</taxon>
        <taxon>Prostigmata</taxon>
        <taxon>Anystina</taxon>
        <taxon>Parasitengona</taxon>
        <taxon>Trombiculoidea</taxon>
        <taxon>Trombiculidae</taxon>
        <taxon>Leptotrombidium</taxon>
    </lineage>
</organism>
<dbReference type="InterPro" id="IPR036055">
    <property type="entry name" value="LDL_receptor-like_sf"/>
</dbReference>
<sequence>MYANNGFFRLEYNFTRNDVSPKTLCGGYIDLSAFGGGAVHMSTDEHDVEKTRRFDCIWIINVQTPLKFDNTNSFYYLSLKIVNFKPSSNDTVVEIIEGQNSVGKSVENITYRTNIVEEHIVFANVGFYIRLRGYVTSYLMVYSLFKYGDSCTAIGHFQCSNGRCIRRALRCDGIDHCNDASDELHCTFIRSSHFNSFFYHNSPKIHSTSNYFIISLTILGMGVFIASISLILGKLFHQQTNYSSSDSQEATEINLLVADDTNTDSPPSYTEAVKICPTPVYQLVSSVTASANTATSKVHLCSCAGACACLASSNCNEQQNIESIDKAAFSEQHSKTIKPTSNTNICVQNKDKDSDQVTLRRSQSCRFQRLNDSKTEKVIKYFPENKFVAKKWKSTEFIKN</sequence>
<dbReference type="VEuPathDB" id="VectorBase:LDEU005780"/>
<dbReference type="Gene3D" id="4.10.400.10">
    <property type="entry name" value="Low-density Lipoprotein Receptor"/>
    <property type="match status" value="1"/>
</dbReference>
<dbReference type="InterPro" id="IPR023415">
    <property type="entry name" value="LDLR_class-A_CS"/>
</dbReference>
<dbReference type="OrthoDB" id="19606at2759"/>
<dbReference type="CDD" id="cd00112">
    <property type="entry name" value="LDLa"/>
    <property type="match status" value="1"/>
</dbReference>
<gene>
    <name evidence="5" type="ORF">B4U80_13770</name>
</gene>
<evidence type="ECO:0000313" key="5">
    <source>
        <dbReference type="EMBL" id="RWS26262.1"/>
    </source>
</evidence>
<evidence type="ECO:0000256" key="3">
    <source>
        <dbReference type="PROSITE-ProRule" id="PRU00124"/>
    </source>
</evidence>
<dbReference type="InterPro" id="IPR002172">
    <property type="entry name" value="LDrepeatLR_classA_rpt"/>
</dbReference>
<protein>
    <submittedName>
        <fullName evidence="5">Neuropilin and tolloid-like protein 2</fullName>
    </submittedName>
</protein>
<dbReference type="FunFam" id="4.10.400.10:FF:000065">
    <property type="entry name" value="Transmembrane protease serine 7"/>
    <property type="match status" value="1"/>
</dbReference>
<reference evidence="5 6" key="1">
    <citation type="journal article" date="2018" name="Gigascience">
        <title>Genomes of trombidid mites reveal novel predicted allergens and laterally-transferred genes associated with secondary metabolism.</title>
        <authorList>
            <person name="Dong X."/>
            <person name="Chaisiri K."/>
            <person name="Xia D."/>
            <person name="Armstrong S.D."/>
            <person name="Fang Y."/>
            <person name="Donnelly M.J."/>
            <person name="Kadowaki T."/>
            <person name="McGarry J.W."/>
            <person name="Darby A.C."/>
            <person name="Makepeace B.L."/>
        </authorList>
    </citation>
    <scope>NUCLEOTIDE SEQUENCE [LARGE SCALE GENOMIC DNA]</scope>
    <source>
        <strain evidence="5">UoL-UT</strain>
    </source>
</reference>
<feature type="disulfide bond" evidence="3">
    <location>
        <begin position="159"/>
        <end position="177"/>
    </location>
</feature>